<sequence length="86" mass="9962">MVESETIKKQWYLKNNEKGSELHLVDLQNKILQRVFKSVGEDYTVNLDDQGNILAIVGTSDQLLEAEIEIEGRLKNIKIFLEKRCK</sequence>
<evidence type="ECO:0000313" key="1">
    <source>
        <dbReference type="EMBL" id="KKP31927.1"/>
    </source>
</evidence>
<name>A0A0G0BLJ6_9BACT</name>
<dbReference type="EMBL" id="LBOI01000004">
    <property type="protein sequence ID" value="KKP31927.1"/>
    <property type="molecule type" value="Genomic_DNA"/>
</dbReference>
<accession>A0A0G0BLJ6</accession>
<comment type="caution">
    <text evidence="1">The sequence shown here is derived from an EMBL/GenBank/DDBJ whole genome shotgun (WGS) entry which is preliminary data.</text>
</comment>
<evidence type="ECO:0000313" key="2">
    <source>
        <dbReference type="Proteomes" id="UP000034803"/>
    </source>
</evidence>
<gene>
    <name evidence="1" type="ORF">UR21_C0004G0063</name>
</gene>
<reference evidence="1 2" key="1">
    <citation type="journal article" date="2015" name="Nature">
        <title>rRNA introns, odd ribosomes, and small enigmatic genomes across a large radiation of phyla.</title>
        <authorList>
            <person name="Brown C.T."/>
            <person name="Hug L.A."/>
            <person name="Thomas B.C."/>
            <person name="Sharon I."/>
            <person name="Castelle C.J."/>
            <person name="Singh A."/>
            <person name="Wilkins M.J."/>
            <person name="Williams K.H."/>
            <person name="Banfield J.F."/>
        </authorList>
    </citation>
    <scope>NUCLEOTIDE SEQUENCE [LARGE SCALE GENOMIC DNA]</scope>
</reference>
<organism evidence="1 2">
    <name type="scientific">Candidatus Woesebacteria bacterium GW2011_GWC2_31_9</name>
    <dbReference type="NCBI Taxonomy" id="1618586"/>
    <lineage>
        <taxon>Bacteria</taxon>
        <taxon>Candidatus Woeseibacteriota</taxon>
    </lineage>
</organism>
<proteinExistence type="predicted"/>
<dbReference type="AlphaFoldDB" id="A0A0G0BLJ6"/>
<dbReference type="Proteomes" id="UP000034803">
    <property type="component" value="Unassembled WGS sequence"/>
</dbReference>
<protein>
    <submittedName>
        <fullName evidence="1">Uncharacterized protein</fullName>
    </submittedName>
</protein>